<proteinExistence type="predicted"/>
<feature type="transmembrane region" description="Helical" evidence="1">
    <location>
        <begin position="7"/>
        <end position="25"/>
    </location>
</feature>
<reference evidence="2" key="1">
    <citation type="submission" date="2021-03" db="EMBL/GenBank/DDBJ databases">
        <title>The complete genome sequence of Acetobacter sp. TBRC 12339.</title>
        <authorList>
            <person name="Charoenyingcharoen P."/>
            <person name="Yukphan P."/>
        </authorList>
    </citation>
    <scope>NUCLEOTIDE SEQUENCE</scope>
    <source>
        <strain evidence="2">TBRC 12339</strain>
    </source>
</reference>
<dbReference type="Proteomes" id="UP000664073">
    <property type="component" value="Unassembled WGS sequence"/>
</dbReference>
<keyword evidence="1" id="KW-1133">Transmembrane helix</keyword>
<accession>A0A939HR23</accession>
<gene>
    <name evidence="2" type="ORF">J2D77_12705</name>
</gene>
<comment type="caution">
    <text evidence="2">The sequence shown here is derived from an EMBL/GenBank/DDBJ whole genome shotgun (WGS) entry which is preliminary data.</text>
</comment>
<keyword evidence="3" id="KW-1185">Reference proteome</keyword>
<organism evidence="2 3">
    <name type="scientific">Acetobacter garciniae</name>
    <dbReference type="NCBI Taxonomy" id="2817435"/>
    <lineage>
        <taxon>Bacteria</taxon>
        <taxon>Pseudomonadati</taxon>
        <taxon>Pseudomonadota</taxon>
        <taxon>Alphaproteobacteria</taxon>
        <taxon>Acetobacterales</taxon>
        <taxon>Acetobacteraceae</taxon>
        <taxon>Acetobacter</taxon>
    </lineage>
</organism>
<name>A0A939HR23_9PROT</name>
<evidence type="ECO:0000256" key="1">
    <source>
        <dbReference type="SAM" id="Phobius"/>
    </source>
</evidence>
<keyword evidence="1" id="KW-0472">Membrane</keyword>
<protein>
    <submittedName>
        <fullName evidence="2">Uncharacterized protein</fullName>
    </submittedName>
</protein>
<dbReference type="AlphaFoldDB" id="A0A939HR23"/>
<keyword evidence="1" id="KW-0812">Transmembrane</keyword>
<feature type="transmembrane region" description="Helical" evidence="1">
    <location>
        <begin position="31"/>
        <end position="50"/>
    </location>
</feature>
<evidence type="ECO:0000313" key="3">
    <source>
        <dbReference type="Proteomes" id="UP000664073"/>
    </source>
</evidence>
<dbReference type="RefSeq" id="WP_207846676.1">
    <property type="nucleotide sequence ID" value="NZ_JAFVMH010000006.1"/>
</dbReference>
<evidence type="ECO:0000313" key="2">
    <source>
        <dbReference type="EMBL" id="MBO1326011.1"/>
    </source>
</evidence>
<sequence length="109" mass="11428">MSVIADLLIGLASAFLFALLEPYLLGLAPPWKWASAVAVLIGAGVIAHLLRRAKPDSSEKARQILTGNNAGEDMEIIANNVDATGSQGAVLAENKAEGKVKINISDSKF</sequence>
<dbReference type="EMBL" id="JAFVMH010000006">
    <property type="protein sequence ID" value="MBO1326011.1"/>
    <property type="molecule type" value="Genomic_DNA"/>
</dbReference>